<dbReference type="InterPro" id="IPR006442">
    <property type="entry name" value="Antitoxin_Phd/YefM"/>
</dbReference>
<dbReference type="AlphaFoldDB" id="A0A059KG83"/>
<feature type="region of interest" description="Disordered" evidence="3">
    <location>
        <begin position="75"/>
        <end position="102"/>
    </location>
</feature>
<dbReference type="SUPFAM" id="SSF143120">
    <property type="entry name" value="YefM-like"/>
    <property type="match status" value="1"/>
</dbReference>
<dbReference type="PANTHER" id="PTHR33713:SF6">
    <property type="entry name" value="ANTITOXIN YEFM"/>
    <property type="match status" value="1"/>
</dbReference>
<comment type="similarity">
    <text evidence="1 2">Belongs to the phD/YefM antitoxin family.</text>
</comment>
<evidence type="ECO:0000256" key="2">
    <source>
        <dbReference type="RuleBase" id="RU362080"/>
    </source>
</evidence>
<dbReference type="NCBIfam" id="TIGR01552">
    <property type="entry name" value="phd_fam"/>
    <property type="match status" value="1"/>
</dbReference>
<accession>A0A059KG83</accession>
<dbReference type="EMBL" id="AZRA01000181">
    <property type="protein sequence ID" value="KDB50239.1"/>
    <property type="molecule type" value="Genomic_DNA"/>
</dbReference>
<sequence>MNIITYSEARAGFKSVMDAVCRDHEPTVVSRVNGEHVVLLSLADYNSMQETMHLLGSPRNAVRLMESIEQLRAGQARSRPFDLAAAKDPVDERLQQEKPQQG</sequence>
<protein>
    <recommendedName>
        <fullName evidence="2">Antitoxin</fullName>
    </recommendedName>
</protein>
<evidence type="ECO:0000256" key="3">
    <source>
        <dbReference type="SAM" id="MobiDB-lite"/>
    </source>
</evidence>
<dbReference type="Proteomes" id="UP000026714">
    <property type="component" value="Unassembled WGS sequence"/>
</dbReference>
<dbReference type="InterPro" id="IPR051405">
    <property type="entry name" value="phD/YefM_antitoxin"/>
</dbReference>
<organism evidence="4 5">
    <name type="scientific">Sphaerotilus natans subsp. natans DSM 6575</name>
    <dbReference type="NCBI Taxonomy" id="1286631"/>
    <lineage>
        <taxon>Bacteria</taxon>
        <taxon>Pseudomonadati</taxon>
        <taxon>Pseudomonadota</taxon>
        <taxon>Betaproteobacteria</taxon>
        <taxon>Burkholderiales</taxon>
        <taxon>Sphaerotilaceae</taxon>
        <taxon>Sphaerotilus</taxon>
    </lineage>
</organism>
<dbReference type="PANTHER" id="PTHR33713">
    <property type="entry name" value="ANTITOXIN YAFN-RELATED"/>
    <property type="match status" value="1"/>
</dbReference>
<dbReference type="InterPro" id="IPR036165">
    <property type="entry name" value="YefM-like_sf"/>
</dbReference>
<dbReference type="STRING" id="34103.SAMN05421778_1187"/>
<keyword evidence="5" id="KW-1185">Reference proteome</keyword>
<gene>
    <name evidence="4" type="ORF">X805_41700</name>
</gene>
<comment type="function">
    <text evidence="2">Antitoxin component of a type II toxin-antitoxin (TA) system.</text>
</comment>
<reference evidence="4 5" key="1">
    <citation type="journal article" date="2014" name="FEMS Microbiol. Ecol.">
        <title>Sphaerotilus natans encrusted with nanoball-shaped Fe(III) oxide minerals formed by nitrate-reducing mixotrophic Fe(II) oxidation.</title>
        <authorList>
            <person name="Park S."/>
            <person name="Kim D.H."/>
            <person name="Lee J.H."/>
            <person name="Hur H.G."/>
        </authorList>
    </citation>
    <scope>NUCLEOTIDE SEQUENCE [LARGE SCALE GENOMIC DNA]</scope>
    <source>
        <strain evidence="4 5">DSM 6575</strain>
    </source>
</reference>
<name>A0A059KG83_9BURK</name>
<dbReference type="eggNOG" id="COG2161">
    <property type="taxonomic scope" value="Bacteria"/>
</dbReference>
<evidence type="ECO:0000256" key="1">
    <source>
        <dbReference type="ARBA" id="ARBA00009981"/>
    </source>
</evidence>
<comment type="caution">
    <text evidence="4">The sequence shown here is derived from an EMBL/GenBank/DDBJ whole genome shotgun (WGS) entry which is preliminary data.</text>
</comment>
<evidence type="ECO:0000313" key="4">
    <source>
        <dbReference type="EMBL" id="KDB50239.1"/>
    </source>
</evidence>
<dbReference type="Pfam" id="PF02604">
    <property type="entry name" value="PhdYeFM_antitox"/>
    <property type="match status" value="1"/>
</dbReference>
<dbReference type="Gene3D" id="6.10.250.330">
    <property type="match status" value="1"/>
</dbReference>
<dbReference type="RefSeq" id="WP_037486404.1">
    <property type="nucleotide sequence ID" value="NZ_AZRA01000181.1"/>
</dbReference>
<proteinExistence type="inferred from homology"/>
<evidence type="ECO:0000313" key="5">
    <source>
        <dbReference type="Proteomes" id="UP000026714"/>
    </source>
</evidence>
<dbReference type="Gene3D" id="3.40.1620.10">
    <property type="entry name" value="YefM-like domain"/>
    <property type="match status" value="1"/>
</dbReference>